<protein>
    <submittedName>
        <fullName evidence="1">Uncharacterized protein</fullName>
    </submittedName>
</protein>
<keyword evidence="2" id="KW-1185">Reference proteome</keyword>
<reference evidence="1 2" key="1">
    <citation type="submission" date="2022-12" db="EMBL/GenBank/DDBJ databases">
        <title>Chromosome-level genome of Tegillarca granosa.</title>
        <authorList>
            <person name="Kim J."/>
        </authorList>
    </citation>
    <scope>NUCLEOTIDE SEQUENCE [LARGE SCALE GENOMIC DNA]</scope>
    <source>
        <strain evidence="1">Teg-2019</strain>
        <tissue evidence="1">Adductor muscle</tissue>
    </source>
</reference>
<comment type="caution">
    <text evidence="1">The sequence shown here is derived from an EMBL/GenBank/DDBJ whole genome shotgun (WGS) entry which is preliminary data.</text>
</comment>
<name>A0ABQ9E938_TEGGR</name>
<accession>A0ABQ9E938</accession>
<proteinExistence type="predicted"/>
<sequence length="86" mass="9304">MRDAKAARSASETKTGSAADRGTLFHIRNLYNHRNVAKNVNSSFNPLVDLLGFTTDGFTALLAMKLCGIDKLSELPSDFPTTSDAK</sequence>
<evidence type="ECO:0000313" key="2">
    <source>
        <dbReference type="Proteomes" id="UP001217089"/>
    </source>
</evidence>
<organism evidence="1 2">
    <name type="scientific">Tegillarca granosa</name>
    <name type="common">Malaysian cockle</name>
    <name type="synonym">Anadara granosa</name>
    <dbReference type="NCBI Taxonomy" id="220873"/>
    <lineage>
        <taxon>Eukaryota</taxon>
        <taxon>Metazoa</taxon>
        <taxon>Spiralia</taxon>
        <taxon>Lophotrochozoa</taxon>
        <taxon>Mollusca</taxon>
        <taxon>Bivalvia</taxon>
        <taxon>Autobranchia</taxon>
        <taxon>Pteriomorphia</taxon>
        <taxon>Arcoida</taxon>
        <taxon>Arcoidea</taxon>
        <taxon>Arcidae</taxon>
        <taxon>Tegillarca</taxon>
    </lineage>
</organism>
<gene>
    <name evidence="1" type="ORF">KUTeg_022450</name>
</gene>
<dbReference type="EMBL" id="JARBDR010000919">
    <property type="protein sequence ID" value="KAJ8300931.1"/>
    <property type="molecule type" value="Genomic_DNA"/>
</dbReference>
<dbReference type="Proteomes" id="UP001217089">
    <property type="component" value="Unassembled WGS sequence"/>
</dbReference>
<evidence type="ECO:0000313" key="1">
    <source>
        <dbReference type="EMBL" id="KAJ8300931.1"/>
    </source>
</evidence>